<dbReference type="Gene3D" id="6.10.250.660">
    <property type="match status" value="1"/>
</dbReference>
<dbReference type="InterPro" id="IPR019933">
    <property type="entry name" value="DivIVA_domain"/>
</dbReference>
<evidence type="ECO:0000313" key="2">
    <source>
        <dbReference type="Proteomes" id="UP000029003"/>
    </source>
</evidence>
<sequence>MRLLTPHDVHTATLDTTRFRTGYDCDQVDRLLDQCETTIRILAQTLKATSIQLRDMVDQHNNARTKESK</sequence>
<organism evidence="1 2">
    <name type="scientific">Bifidobacterium thermacidophilum subsp. thermacidophilum</name>
    <dbReference type="NCBI Taxonomy" id="79262"/>
    <lineage>
        <taxon>Bacteria</taxon>
        <taxon>Bacillati</taxon>
        <taxon>Actinomycetota</taxon>
        <taxon>Actinomycetes</taxon>
        <taxon>Bifidobacteriales</taxon>
        <taxon>Bifidobacteriaceae</taxon>
        <taxon>Bifidobacterium</taxon>
    </lineage>
</organism>
<dbReference type="EMBL" id="JGZT01000006">
    <property type="protein sequence ID" value="KFJ02655.1"/>
    <property type="molecule type" value="Genomic_DNA"/>
</dbReference>
<comment type="caution">
    <text evidence="1">The sequence shown here is derived from an EMBL/GenBank/DDBJ whole genome shotgun (WGS) entry which is preliminary data.</text>
</comment>
<proteinExistence type="predicted"/>
<dbReference type="Proteomes" id="UP000029003">
    <property type="component" value="Unassembled WGS sequence"/>
</dbReference>
<accession>A0A087E4F4</accession>
<name>A0A087E4F4_9BIFI</name>
<evidence type="ECO:0000313" key="1">
    <source>
        <dbReference type="EMBL" id="KFJ02655.1"/>
    </source>
</evidence>
<protein>
    <submittedName>
        <fullName evidence="1">DivIVA domain protein</fullName>
    </submittedName>
</protein>
<dbReference type="AlphaFoldDB" id="A0A087E4F4"/>
<dbReference type="NCBIfam" id="TIGR03544">
    <property type="entry name" value="DivI1A_domain"/>
    <property type="match status" value="1"/>
</dbReference>
<gene>
    <name evidence="1" type="ORF">THER5_1118</name>
</gene>
<reference evidence="1 2" key="1">
    <citation type="submission" date="2014-03" db="EMBL/GenBank/DDBJ databases">
        <title>Genomics of Bifidobacteria.</title>
        <authorList>
            <person name="Ventura M."/>
            <person name="Milani C."/>
            <person name="Lugli G.A."/>
        </authorList>
    </citation>
    <scope>NUCLEOTIDE SEQUENCE [LARGE SCALE GENOMIC DNA]</scope>
    <source>
        <strain evidence="1 2">LMG 21395</strain>
    </source>
</reference>